<dbReference type="CDD" id="cd00215">
    <property type="entry name" value="PTS_IIA_lac"/>
    <property type="match status" value="1"/>
</dbReference>
<evidence type="ECO:0000256" key="6">
    <source>
        <dbReference type="PIRSR" id="PIRSR000699-2"/>
    </source>
</evidence>
<feature type="binding site" evidence="6">
    <location>
        <position position="81"/>
    </location>
    <ligand>
        <name>Mg(2+)</name>
        <dbReference type="ChEBI" id="CHEBI:18420"/>
        <note>ligand shared between all trimeric partners</note>
    </ligand>
</feature>
<dbReference type="EMBL" id="CP096984">
    <property type="protein sequence ID" value="URZ13759.1"/>
    <property type="molecule type" value="Genomic_DNA"/>
</dbReference>
<evidence type="ECO:0000256" key="1">
    <source>
        <dbReference type="ARBA" id="ARBA00022448"/>
    </source>
</evidence>
<proteinExistence type="predicted"/>
<keyword evidence="8" id="KW-1185">Reference proteome</keyword>
<dbReference type="Proteomes" id="UP000190951">
    <property type="component" value="Plasmid p330"/>
</dbReference>
<dbReference type="GO" id="GO:0016740">
    <property type="term" value="F:transferase activity"/>
    <property type="evidence" value="ECO:0007669"/>
    <property type="project" value="UniProtKB-KW"/>
</dbReference>
<reference evidence="7 8" key="1">
    <citation type="submission" date="2022-04" db="EMBL/GenBank/DDBJ databases">
        <title>Genome sequence of C. roseum typestrain.</title>
        <authorList>
            <person name="Poehlein A."/>
            <person name="Schoch T."/>
            <person name="Duerre P."/>
            <person name="Daniel R."/>
        </authorList>
    </citation>
    <scope>NUCLEOTIDE SEQUENCE [LARGE SCALE GENOMIC DNA]</scope>
    <source>
        <strain evidence="7 8">DSM 7320</strain>
        <plasmid evidence="7 8">p330</plasmid>
    </source>
</reference>
<evidence type="ECO:0000313" key="7">
    <source>
        <dbReference type="EMBL" id="URZ13759.1"/>
    </source>
</evidence>
<dbReference type="InterPro" id="IPR036542">
    <property type="entry name" value="PTS_IIA_lac/cel_sf"/>
</dbReference>
<evidence type="ECO:0000256" key="3">
    <source>
        <dbReference type="ARBA" id="ARBA00022679"/>
    </source>
</evidence>
<dbReference type="PIRSF" id="PIRSF000699">
    <property type="entry name" value="PTS_IILac_III"/>
    <property type="match status" value="1"/>
</dbReference>
<protein>
    <submittedName>
        <fullName evidence="7">Lichenan-specific phosphotransferase enzyme IIA component</fullName>
    </submittedName>
</protein>
<dbReference type="InterPro" id="IPR003188">
    <property type="entry name" value="PTS_IIA_lac/cel"/>
</dbReference>
<dbReference type="PROSITE" id="PS51095">
    <property type="entry name" value="PTS_EIIA_TYPE_3"/>
    <property type="match status" value="1"/>
</dbReference>
<dbReference type="STRING" id="84029.CROST_14220"/>
<dbReference type="KEGG" id="crw:CROST_045370"/>
<keyword evidence="7" id="KW-0614">Plasmid</keyword>
<dbReference type="PANTHER" id="PTHR34382:SF7">
    <property type="entry name" value="PTS SYSTEM N,N'-DIACETYLCHITOBIOSE-SPECIFIC EIIA COMPONENT"/>
    <property type="match status" value="1"/>
</dbReference>
<keyword evidence="3" id="KW-0808">Transferase</keyword>
<dbReference type="AlphaFoldDB" id="A0A1S8LAW0"/>
<name>A0A1S8LAW0_9CLOT</name>
<dbReference type="GO" id="GO:0009401">
    <property type="term" value="P:phosphoenolpyruvate-dependent sugar phosphotransferase system"/>
    <property type="evidence" value="ECO:0007669"/>
    <property type="project" value="UniProtKB-KW"/>
</dbReference>
<evidence type="ECO:0000256" key="2">
    <source>
        <dbReference type="ARBA" id="ARBA00022597"/>
    </source>
</evidence>
<gene>
    <name evidence="7" type="primary">licA_2</name>
    <name evidence="7" type="ORF">CROST_045370</name>
</gene>
<keyword evidence="2" id="KW-0762">Sugar transport</keyword>
<accession>A0A1S8LAW0</accession>
<geneLocation type="plasmid" evidence="7 8">
    <name>p330</name>
</geneLocation>
<evidence type="ECO:0000256" key="4">
    <source>
        <dbReference type="ARBA" id="ARBA00022683"/>
    </source>
</evidence>
<evidence type="ECO:0000313" key="8">
    <source>
        <dbReference type="Proteomes" id="UP000190951"/>
    </source>
</evidence>
<dbReference type="SUPFAM" id="SSF46973">
    <property type="entry name" value="Enzyme IIa from lactose specific PTS, IIa-lac"/>
    <property type="match status" value="1"/>
</dbReference>
<evidence type="ECO:0000256" key="5">
    <source>
        <dbReference type="PIRSR" id="PIRSR000699-1"/>
    </source>
</evidence>
<keyword evidence="4" id="KW-0598">Phosphotransferase system</keyword>
<dbReference type="Pfam" id="PF02255">
    <property type="entry name" value="PTS_IIA"/>
    <property type="match status" value="1"/>
</dbReference>
<sequence>MDEKIVNQSMELILNAGNGKSLAIEAFKELLTNGNVDLAREKLKQAGIEIGKAHDTQTSLLQKEMSGENFEKSILLIHAQDHFMNALTIRDMVSLMIDMYERLSNEK</sequence>
<dbReference type="PANTHER" id="PTHR34382">
    <property type="entry name" value="PTS SYSTEM N,N'-DIACETYLCHITOBIOSE-SPECIFIC EIIA COMPONENT"/>
    <property type="match status" value="1"/>
</dbReference>
<dbReference type="GO" id="GO:0046872">
    <property type="term" value="F:metal ion binding"/>
    <property type="evidence" value="ECO:0007669"/>
    <property type="project" value="UniProtKB-KW"/>
</dbReference>
<keyword evidence="6" id="KW-0479">Metal-binding</keyword>
<dbReference type="RefSeq" id="WP_077834781.1">
    <property type="nucleotide sequence ID" value="NZ_CP096984.1"/>
</dbReference>
<feature type="active site" description="Tele-phosphohistidine intermediate" evidence="5">
    <location>
        <position position="78"/>
    </location>
</feature>
<comment type="cofactor">
    <cofactor evidence="6">
        <name>Mg(2+)</name>
        <dbReference type="ChEBI" id="CHEBI:18420"/>
    </cofactor>
    <text evidence="6">Binds 1 Mg(2+) ion per trimer.</text>
</comment>
<keyword evidence="1" id="KW-0813">Transport</keyword>
<organism evidence="7 8">
    <name type="scientific">Clostridium felsineum</name>
    <dbReference type="NCBI Taxonomy" id="36839"/>
    <lineage>
        <taxon>Bacteria</taxon>
        <taxon>Bacillati</taxon>
        <taxon>Bacillota</taxon>
        <taxon>Clostridia</taxon>
        <taxon>Eubacteriales</taxon>
        <taxon>Clostridiaceae</taxon>
        <taxon>Clostridium</taxon>
    </lineage>
</organism>
<dbReference type="Gene3D" id="1.20.58.80">
    <property type="entry name" value="Phosphotransferase system, lactose/cellobiose-type IIA subunit"/>
    <property type="match status" value="1"/>
</dbReference>
<keyword evidence="6" id="KW-0460">Magnesium</keyword>